<name>A0ABR3W2I2_9PEZI</name>
<keyword evidence="1" id="KW-0862">Zinc</keyword>
<evidence type="ECO:0000259" key="3">
    <source>
        <dbReference type="PROSITE" id="PS50114"/>
    </source>
</evidence>
<dbReference type="EMBL" id="JAWRVE010000171">
    <property type="protein sequence ID" value="KAL1851619.1"/>
    <property type="molecule type" value="Genomic_DNA"/>
</dbReference>
<feature type="region of interest" description="Disordered" evidence="2">
    <location>
        <begin position="179"/>
        <end position="204"/>
    </location>
</feature>
<dbReference type="SMART" id="SM00401">
    <property type="entry name" value="ZnF_GATA"/>
    <property type="match status" value="1"/>
</dbReference>
<dbReference type="Gene3D" id="3.30.50.10">
    <property type="entry name" value="Erythroid Transcription Factor GATA-1, subunit A"/>
    <property type="match status" value="1"/>
</dbReference>
<feature type="region of interest" description="Disordered" evidence="2">
    <location>
        <begin position="155"/>
        <end position="174"/>
    </location>
</feature>
<dbReference type="InterPro" id="IPR000679">
    <property type="entry name" value="Znf_GATA"/>
</dbReference>
<feature type="region of interest" description="Disordered" evidence="2">
    <location>
        <begin position="1"/>
        <end position="54"/>
    </location>
</feature>
<dbReference type="Pfam" id="PF00320">
    <property type="entry name" value="GATA"/>
    <property type="match status" value="1"/>
</dbReference>
<reference evidence="4 5" key="1">
    <citation type="journal article" date="2024" name="IMA Fungus">
        <title>IMA Genome - F19 : A genome assembly and annotation guide to empower mycologists, including annotated draft genome sequences of Ceratocystis pirilliformis, Diaporthe australafricana, Fusarium ophioides, Paecilomyces lecythidis, and Sporothrix stenoceras.</title>
        <authorList>
            <person name="Aylward J."/>
            <person name="Wilson A.M."/>
            <person name="Visagie C.M."/>
            <person name="Spraker J."/>
            <person name="Barnes I."/>
            <person name="Buitendag C."/>
            <person name="Ceriani C."/>
            <person name="Del Mar Angel L."/>
            <person name="du Plessis D."/>
            <person name="Fuchs T."/>
            <person name="Gasser K."/>
            <person name="Kramer D."/>
            <person name="Li W."/>
            <person name="Munsamy K."/>
            <person name="Piso A."/>
            <person name="Price J.L."/>
            <person name="Sonnekus B."/>
            <person name="Thomas C."/>
            <person name="van der Nest A."/>
            <person name="van Dijk A."/>
            <person name="van Heerden A."/>
            <person name="van Vuuren N."/>
            <person name="Yilmaz N."/>
            <person name="Duong T.A."/>
            <person name="van der Merwe N.A."/>
            <person name="Wingfield M.J."/>
            <person name="Wingfield B.D."/>
        </authorList>
    </citation>
    <scope>NUCLEOTIDE SEQUENCE [LARGE SCALE GENOMIC DNA]</scope>
    <source>
        <strain evidence="4 5">CMW 18300</strain>
    </source>
</reference>
<dbReference type="InterPro" id="IPR013088">
    <property type="entry name" value="Znf_NHR/GATA"/>
</dbReference>
<accession>A0ABR3W2I2</accession>
<keyword evidence="5" id="KW-1185">Reference proteome</keyword>
<feature type="compositionally biased region" description="Basic and acidic residues" evidence="2">
    <location>
        <begin position="164"/>
        <end position="174"/>
    </location>
</feature>
<sequence length="268" mass="29217">MSSFSLPLRPVAPPPQQQDHQEHPQAELPPAAADPQPLPPIDEQGVGPLSPPPAAVESIKASVARWINATSGLQPKENHQFWVNDSKIAENLFTIHRSTRHLQDFTSSMIGNHESFMGHRPVPVMSDGDVLFMTQLSSDISRGVGTISAIRHHGLSAAKKRKARPEGLPRREDGFKRLHSSSRSHHHHQNSHRAATGKLSSSSAVDLETVDNEAEGSLSCWKCGRTDTPQWRKGSDGEVLCNACGLVSAKQKKKGKDKSTHYSHSGPS</sequence>
<organism evidence="4 5">
    <name type="scientific">Diaporthe australafricana</name>
    <dbReference type="NCBI Taxonomy" id="127596"/>
    <lineage>
        <taxon>Eukaryota</taxon>
        <taxon>Fungi</taxon>
        <taxon>Dikarya</taxon>
        <taxon>Ascomycota</taxon>
        <taxon>Pezizomycotina</taxon>
        <taxon>Sordariomycetes</taxon>
        <taxon>Sordariomycetidae</taxon>
        <taxon>Diaporthales</taxon>
        <taxon>Diaporthaceae</taxon>
        <taxon>Diaporthe</taxon>
    </lineage>
</organism>
<evidence type="ECO:0000313" key="4">
    <source>
        <dbReference type="EMBL" id="KAL1851619.1"/>
    </source>
</evidence>
<evidence type="ECO:0000313" key="5">
    <source>
        <dbReference type="Proteomes" id="UP001583177"/>
    </source>
</evidence>
<dbReference type="CDD" id="cd00202">
    <property type="entry name" value="ZnF_GATA"/>
    <property type="match status" value="1"/>
</dbReference>
<dbReference type="Proteomes" id="UP001583177">
    <property type="component" value="Unassembled WGS sequence"/>
</dbReference>
<dbReference type="SUPFAM" id="SSF57716">
    <property type="entry name" value="Glucocorticoid receptor-like (DNA-binding domain)"/>
    <property type="match status" value="1"/>
</dbReference>
<evidence type="ECO:0000256" key="2">
    <source>
        <dbReference type="SAM" id="MobiDB-lite"/>
    </source>
</evidence>
<gene>
    <name evidence="4" type="ORF">Daus18300_012492</name>
</gene>
<keyword evidence="1" id="KW-0479">Metal-binding</keyword>
<evidence type="ECO:0000256" key="1">
    <source>
        <dbReference type="PROSITE-ProRule" id="PRU00094"/>
    </source>
</evidence>
<feature type="compositionally biased region" description="Low complexity" evidence="2">
    <location>
        <begin position="26"/>
        <end position="35"/>
    </location>
</feature>
<feature type="compositionally biased region" description="Basic residues" evidence="2">
    <location>
        <begin position="179"/>
        <end position="191"/>
    </location>
</feature>
<protein>
    <recommendedName>
        <fullName evidence="3">GATA-type domain-containing protein</fullName>
    </recommendedName>
</protein>
<comment type="caution">
    <text evidence="4">The sequence shown here is derived from an EMBL/GenBank/DDBJ whole genome shotgun (WGS) entry which is preliminary data.</text>
</comment>
<keyword evidence="1" id="KW-0863">Zinc-finger</keyword>
<feature type="domain" description="GATA-type" evidence="3">
    <location>
        <begin position="214"/>
        <end position="246"/>
    </location>
</feature>
<feature type="region of interest" description="Disordered" evidence="2">
    <location>
        <begin position="248"/>
        <end position="268"/>
    </location>
</feature>
<dbReference type="PROSITE" id="PS50114">
    <property type="entry name" value="GATA_ZN_FINGER_2"/>
    <property type="match status" value="1"/>
</dbReference>
<proteinExistence type="predicted"/>